<dbReference type="GO" id="GO:0004418">
    <property type="term" value="F:hydroxymethylbilane synthase activity"/>
    <property type="evidence" value="ECO:0007669"/>
    <property type="project" value="UniProtKB-UniRule"/>
</dbReference>
<dbReference type="KEGG" id="schv:BRCON_0158"/>
<reference evidence="9 10" key="1">
    <citation type="submission" date="2018-05" db="EMBL/GenBank/DDBJ databases">
        <title>A metagenomic window into the 2 km-deep terrestrial subsurface aquifer revealed taxonomically and functionally diverse microbial community comprising novel uncultured bacterial lineages.</title>
        <authorList>
            <person name="Kadnikov V.V."/>
            <person name="Mardanov A.V."/>
            <person name="Beletsky A.V."/>
            <person name="Banks D."/>
            <person name="Pimenov N.V."/>
            <person name="Frank Y.A."/>
            <person name="Karnachuk O.V."/>
            <person name="Ravin N.V."/>
        </authorList>
    </citation>
    <scope>NUCLEOTIDE SEQUENCE [LARGE SCALE GENOMIC DNA]</scope>
    <source>
        <strain evidence="9">BY</strain>
    </source>
</reference>
<sequence length="318" mass="34702">MKTLPRTLRLATRGSALALAQTQLVCQAIERVAGADVAIELVVVHTSADRAPDRPLREFGDKALFVKEIEEAILAGRADAGVHSLKDLPALLPDRLIVVATLEREDTRDVLITRNGLAFAELPPAATVATSSLRRRAQLARLRPDLTFVDVRGNVDTRLRKLQRGDFDALILAAAGLRRLGLMPDYVNFLSHDEVLPAAGQGAIAVEAPADSPFKDVLELINHVPTFRACEVERLFVRSIGADCHSAVGCLCEKAGRTTRFRAVVCSPDGSRAFSYDQQHDDWDDATFALDAAERLIAQGAESILELGRDPRWKGQRS</sequence>
<accession>A0A2Z4Y393</accession>
<dbReference type="HAMAP" id="MF_00260">
    <property type="entry name" value="Porphobil_deam"/>
    <property type="match status" value="1"/>
</dbReference>
<dbReference type="PRINTS" id="PR00151">
    <property type="entry name" value="PORPHBDMNASE"/>
</dbReference>
<dbReference type="Gene3D" id="3.40.190.10">
    <property type="entry name" value="Periplasmic binding protein-like II"/>
    <property type="match status" value="2"/>
</dbReference>
<evidence type="ECO:0000259" key="8">
    <source>
        <dbReference type="Pfam" id="PF01379"/>
    </source>
</evidence>
<dbReference type="Proteomes" id="UP000262583">
    <property type="component" value="Chromosome"/>
</dbReference>
<evidence type="ECO:0000313" key="10">
    <source>
        <dbReference type="Proteomes" id="UP000262583"/>
    </source>
</evidence>
<evidence type="ECO:0000313" key="9">
    <source>
        <dbReference type="EMBL" id="AXA34935.1"/>
    </source>
</evidence>
<dbReference type="NCBIfam" id="TIGR00212">
    <property type="entry name" value="hemC"/>
    <property type="match status" value="1"/>
</dbReference>
<dbReference type="InterPro" id="IPR000860">
    <property type="entry name" value="HemC"/>
</dbReference>
<dbReference type="InterPro" id="IPR036803">
    <property type="entry name" value="Porphobilinogen_deaminase_C_sf"/>
</dbReference>
<evidence type="ECO:0000256" key="4">
    <source>
        <dbReference type="ARBA" id="ARBA00022679"/>
    </source>
</evidence>
<dbReference type="PANTHER" id="PTHR11557:SF0">
    <property type="entry name" value="PORPHOBILINOGEN DEAMINASE"/>
    <property type="match status" value="1"/>
</dbReference>
<dbReference type="EC" id="2.5.1.61" evidence="7"/>
<gene>
    <name evidence="7" type="primary">hemC</name>
    <name evidence="9" type="ORF">BRCON_0158</name>
</gene>
<dbReference type="SUPFAM" id="SSF54782">
    <property type="entry name" value="Porphobilinogen deaminase (hydroxymethylbilane synthase), C-terminal domain"/>
    <property type="match status" value="1"/>
</dbReference>
<dbReference type="GO" id="GO:0006782">
    <property type="term" value="P:protoporphyrinogen IX biosynthetic process"/>
    <property type="evidence" value="ECO:0007669"/>
    <property type="project" value="UniProtKB-UniRule"/>
</dbReference>
<comment type="cofactor">
    <cofactor evidence="7">
        <name>dipyrromethane</name>
        <dbReference type="ChEBI" id="CHEBI:60342"/>
    </cofactor>
    <text evidence="7">Binds 1 dipyrromethane group covalently.</text>
</comment>
<comment type="subunit">
    <text evidence="3 7">Monomer.</text>
</comment>
<evidence type="ECO:0000256" key="1">
    <source>
        <dbReference type="ARBA" id="ARBA00002869"/>
    </source>
</evidence>
<name>A0A2Z4Y393_SUMC1</name>
<dbReference type="AlphaFoldDB" id="A0A2Z4Y393"/>
<comment type="function">
    <text evidence="1 7">Tetrapolymerization of the monopyrrole PBG into the hydroxymethylbilane pre-uroporphyrinogen in several discrete steps.</text>
</comment>
<dbReference type="Gene3D" id="3.30.160.40">
    <property type="entry name" value="Porphobilinogen deaminase, C-terminal domain"/>
    <property type="match status" value="1"/>
</dbReference>
<keyword evidence="5 7" id="KW-0627">Porphyrin biosynthesis</keyword>
<dbReference type="PROSITE" id="PS00533">
    <property type="entry name" value="PORPHOBILINOGEN_DEAM"/>
    <property type="match status" value="1"/>
</dbReference>
<feature type="domain" description="Porphobilinogen deaminase N-terminal" evidence="8">
    <location>
        <begin position="8"/>
        <end position="211"/>
    </location>
</feature>
<feature type="modified residue" description="S-(dipyrrolylmethanemethyl)cysteine" evidence="7">
    <location>
        <position position="244"/>
    </location>
</feature>
<dbReference type="InterPro" id="IPR022417">
    <property type="entry name" value="Porphobilin_deaminase_N"/>
</dbReference>
<proteinExistence type="inferred from homology"/>
<evidence type="ECO:0000256" key="2">
    <source>
        <dbReference type="ARBA" id="ARBA00005638"/>
    </source>
</evidence>
<dbReference type="SUPFAM" id="SSF53850">
    <property type="entry name" value="Periplasmic binding protein-like II"/>
    <property type="match status" value="1"/>
</dbReference>
<keyword evidence="4 7" id="KW-0808">Transferase</keyword>
<dbReference type="FunFam" id="3.40.190.10:FF:000005">
    <property type="entry name" value="Porphobilinogen deaminase"/>
    <property type="match status" value="1"/>
</dbReference>
<evidence type="ECO:0000256" key="7">
    <source>
        <dbReference type="HAMAP-Rule" id="MF_00260"/>
    </source>
</evidence>
<dbReference type="PANTHER" id="PTHR11557">
    <property type="entry name" value="PORPHOBILINOGEN DEAMINASE"/>
    <property type="match status" value="1"/>
</dbReference>
<dbReference type="PIRSF" id="PIRSF001438">
    <property type="entry name" value="4pyrrol_synth_OHMeBilane_synth"/>
    <property type="match status" value="1"/>
</dbReference>
<dbReference type="InterPro" id="IPR022419">
    <property type="entry name" value="Porphobilin_deaminase_cofac_BS"/>
</dbReference>
<comment type="catalytic activity">
    <reaction evidence="6 7">
        <text>4 porphobilinogen + H2O = hydroxymethylbilane + 4 NH4(+)</text>
        <dbReference type="Rhea" id="RHEA:13185"/>
        <dbReference type="ChEBI" id="CHEBI:15377"/>
        <dbReference type="ChEBI" id="CHEBI:28938"/>
        <dbReference type="ChEBI" id="CHEBI:57845"/>
        <dbReference type="ChEBI" id="CHEBI:58126"/>
        <dbReference type="EC" id="2.5.1.61"/>
    </reaction>
</comment>
<evidence type="ECO:0000256" key="3">
    <source>
        <dbReference type="ARBA" id="ARBA00011245"/>
    </source>
</evidence>
<comment type="similarity">
    <text evidence="2 7">Belongs to the HMBS family.</text>
</comment>
<evidence type="ECO:0000256" key="5">
    <source>
        <dbReference type="ARBA" id="ARBA00023244"/>
    </source>
</evidence>
<comment type="miscellaneous">
    <text evidence="7">The porphobilinogen subunits are added to the dipyrromethane group.</text>
</comment>
<dbReference type="Pfam" id="PF01379">
    <property type="entry name" value="Porphobil_deam"/>
    <property type="match status" value="1"/>
</dbReference>
<dbReference type="GO" id="GO:0005737">
    <property type="term" value="C:cytoplasm"/>
    <property type="evidence" value="ECO:0007669"/>
    <property type="project" value="UniProtKB-UniRule"/>
</dbReference>
<evidence type="ECO:0000256" key="6">
    <source>
        <dbReference type="ARBA" id="ARBA00048169"/>
    </source>
</evidence>
<protein>
    <recommendedName>
        <fullName evidence="7">Porphobilinogen deaminase</fullName>
        <shortName evidence="7">PBG</shortName>
        <ecNumber evidence="7">2.5.1.61</ecNumber>
    </recommendedName>
    <alternativeName>
        <fullName evidence="7">Hydroxymethylbilane synthase</fullName>
        <shortName evidence="7">HMBS</shortName>
    </alternativeName>
    <alternativeName>
        <fullName evidence="7">Pre-uroporphyrinogen synthase</fullName>
    </alternativeName>
</protein>
<organism evidence="9 10">
    <name type="scientific">Sumerlaea chitinivorans</name>
    <dbReference type="NCBI Taxonomy" id="2250252"/>
    <lineage>
        <taxon>Bacteria</taxon>
        <taxon>Candidatus Sumerlaeota</taxon>
        <taxon>Candidatus Sumerlaeia</taxon>
        <taxon>Candidatus Sumerlaeales</taxon>
        <taxon>Candidatus Sumerlaeaceae</taxon>
        <taxon>Candidatus Sumerlaea</taxon>
    </lineage>
</organism>
<dbReference type="EMBL" id="CP030759">
    <property type="protein sequence ID" value="AXA34935.1"/>
    <property type="molecule type" value="Genomic_DNA"/>
</dbReference>